<dbReference type="VEuPathDB" id="FungiDB:DNF11_0433"/>
<dbReference type="SUPFAM" id="SSF56317">
    <property type="entry name" value="Carbon-nitrogen hydrolase"/>
    <property type="match status" value="1"/>
</dbReference>
<evidence type="ECO:0000313" key="2">
    <source>
        <dbReference type="EMBL" id="AYO41383.1"/>
    </source>
</evidence>
<evidence type="ECO:0000259" key="1">
    <source>
        <dbReference type="PROSITE" id="PS50263"/>
    </source>
</evidence>
<dbReference type="InterPro" id="IPR036526">
    <property type="entry name" value="C-N_Hydrolase_sf"/>
</dbReference>
<dbReference type="Gene3D" id="3.60.110.10">
    <property type="entry name" value="Carbon-nitrogen hydrolase"/>
    <property type="match status" value="1"/>
</dbReference>
<dbReference type="AlphaFoldDB" id="A0A3G2S016"/>
<accession>A0A3G2S016</accession>
<gene>
    <name evidence="2" type="ORF">DNF11_0433</name>
</gene>
<keyword evidence="2" id="KW-0378">Hydrolase</keyword>
<dbReference type="GO" id="GO:0008418">
    <property type="term" value="F:protein-N-terminal asparagine amidohydrolase activity"/>
    <property type="evidence" value="ECO:0007669"/>
    <property type="project" value="InterPro"/>
</dbReference>
<organism evidence="2 3">
    <name type="scientific">Malassezia restricta (strain ATCC 96810 / NBRC 103918 / CBS 7877)</name>
    <name type="common">Seborrheic dermatitis infection agent</name>
    <dbReference type="NCBI Taxonomy" id="425264"/>
    <lineage>
        <taxon>Eukaryota</taxon>
        <taxon>Fungi</taxon>
        <taxon>Dikarya</taxon>
        <taxon>Basidiomycota</taxon>
        <taxon>Ustilaginomycotina</taxon>
        <taxon>Malasseziomycetes</taxon>
        <taxon>Malasseziales</taxon>
        <taxon>Malasseziaceae</taxon>
        <taxon>Malassezia</taxon>
    </lineage>
</organism>
<dbReference type="EMBL" id="CP033148">
    <property type="protein sequence ID" value="AYO41383.1"/>
    <property type="molecule type" value="Genomic_DNA"/>
</dbReference>
<dbReference type="PANTHER" id="PTHR11750:SF26">
    <property type="entry name" value="PROTEIN N-TERMINAL AMIDASE"/>
    <property type="match status" value="1"/>
</dbReference>
<dbReference type="InterPro" id="IPR003010">
    <property type="entry name" value="C-N_Hydrolase"/>
</dbReference>
<name>A0A3G2S016_MALR7</name>
<dbReference type="Pfam" id="PF00795">
    <property type="entry name" value="CN_hydrolase"/>
    <property type="match status" value="1"/>
</dbReference>
<dbReference type="OrthoDB" id="201515at2759"/>
<dbReference type="GO" id="GO:0070773">
    <property type="term" value="F:protein-N-terminal glutamine amidohydrolase activity"/>
    <property type="evidence" value="ECO:0007669"/>
    <property type="project" value="InterPro"/>
</dbReference>
<evidence type="ECO:0000313" key="3">
    <source>
        <dbReference type="Proteomes" id="UP000269793"/>
    </source>
</evidence>
<dbReference type="PROSITE" id="PS50263">
    <property type="entry name" value="CN_HYDROLASE"/>
    <property type="match status" value="1"/>
</dbReference>
<keyword evidence="3" id="KW-1185">Reference proteome</keyword>
<feature type="domain" description="CN hydrolase" evidence="1">
    <location>
        <begin position="1"/>
        <end position="313"/>
    </location>
</feature>
<dbReference type="Proteomes" id="UP000269793">
    <property type="component" value="Chromosome I"/>
</dbReference>
<dbReference type="STRING" id="425264.A0A3G2S016"/>
<protein>
    <recommendedName>
        <fullName evidence="1">CN hydrolase domain-containing protein</fullName>
    </recommendedName>
</protein>
<sequence>MKIVCAQFCPQFKKVQENADHVKKLVSKISADQVDLLVLPEMALTGYVFDSFDEIEPYLENPYENMSATFSLLSSISKHLECYVVAGFPERASDQTLREFGPTDIRHDARHKEEETISNAHLPRIPRKAYNSAMLVGPCGSLIKVFRKHFLYEVDTTWADEGPGFEYIELPRIGRLCVAICMDLNPYTLDTSFNKYELTSFCDRNQIDILVMPMNWLLPEEDIREVNKDLAQPSVPTINYWVARCVPLWVPGLCQPGHEGHNTFLVASNRTGSENGLTFAGSSSVLQFTLSESANLLGALGVDTDGLLHVSTT</sequence>
<proteinExistence type="predicted"/>
<dbReference type="GO" id="GO:0030163">
    <property type="term" value="P:protein catabolic process"/>
    <property type="evidence" value="ECO:0007669"/>
    <property type="project" value="TreeGrafter"/>
</dbReference>
<reference evidence="2 3" key="1">
    <citation type="submission" date="2018-10" db="EMBL/GenBank/DDBJ databases">
        <title>Complete genome sequence of Malassezia restricta CBS 7877.</title>
        <authorList>
            <person name="Morand S.C."/>
            <person name="Bertignac M."/>
            <person name="Iltis A."/>
            <person name="Kolder I."/>
            <person name="Pirovano W."/>
            <person name="Jourdain R."/>
            <person name="Clavaud C."/>
        </authorList>
    </citation>
    <scope>NUCLEOTIDE SEQUENCE [LARGE SCALE GENOMIC DNA]</scope>
    <source>
        <strain evidence="2 3">CBS 7877</strain>
    </source>
</reference>
<dbReference type="InterPro" id="IPR039703">
    <property type="entry name" value="Nta1"/>
</dbReference>
<dbReference type="PANTHER" id="PTHR11750">
    <property type="entry name" value="PROTEIN N-TERMINAL AMIDASE"/>
    <property type="match status" value="1"/>
</dbReference>